<sequence length="93" mass="9894">ETIIELSVGTGQPGNCCTKYACAPEPTCEGAGINYWPDKCTKCNSCQIPNCISIKNCAPPTHASGCHHEDGTQSLNGETWREGICTLCKCENG</sequence>
<accession>A0A0M3QX11</accession>
<keyword evidence="2" id="KW-1185">Reference proteome</keyword>
<gene>
    <name evidence="1" type="ORF">Dbus_chr3Lg2289</name>
</gene>
<proteinExistence type="predicted"/>
<evidence type="ECO:0000313" key="1">
    <source>
        <dbReference type="EMBL" id="ALC45123.1"/>
    </source>
</evidence>
<reference evidence="1 2" key="1">
    <citation type="submission" date="2015-08" db="EMBL/GenBank/DDBJ databases">
        <title>Ancestral chromatin configuration constrains chromatin evolution on differentiating sex chromosomes in Drosophila.</title>
        <authorList>
            <person name="Zhou Q."/>
            <person name="Bachtrog D."/>
        </authorList>
    </citation>
    <scope>NUCLEOTIDE SEQUENCE [LARGE SCALE GENOMIC DNA]</scope>
    <source>
        <tissue evidence="1">Whole larvae</tissue>
    </source>
</reference>
<feature type="non-terminal residue" evidence="1">
    <location>
        <position position="93"/>
    </location>
</feature>
<dbReference type="AlphaFoldDB" id="A0A0M3QX11"/>
<feature type="non-terminal residue" evidence="1">
    <location>
        <position position="1"/>
    </location>
</feature>
<dbReference type="EMBL" id="CP012525">
    <property type="protein sequence ID" value="ALC45123.1"/>
    <property type="molecule type" value="Genomic_DNA"/>
</dbReference>
<evidence type="ECO:0000313" key="2">
    <source>
        <dbReference type="Proteomes" id="UP000494163"/>
    </source>
</evidence>
<dbReference type="OrthoDB" id="7861957at2759"/>
<name>A0A0M3QX11_DROBS</name>
<dbReference type="Proteomes" id="UP000494163">
    <property type="component" value="Chromosome 3L"/>
</dbReference>
<protein>
    <submittedName>
        <fullName evidence="1">Rcd2</fullName>
    </submittedName>
</protein>
<organism evidence="1 2">
    <name type="scientific">Drosophila busckii</name>
    <name type="common">Fruit fly</name>
    <dbReference type="NCBI Taxonomy" id="30019"/>
    <lineage>
        <taxon>Eukaryota</taxon>
        <taxon>Metazoa</taxon>
        <taxon>Ecdysozoa</taxon>
        <taxon>Arthropoda</taxon>
        <taxon>Hexapoda</taxon>
        <taxon>Insecta</taxon>
        <taxon>Pterygota</taxon>
        <taxon>Neoptera</taxon>
        <taxon>Endopterygota</taxon>
        <taxon>Diptera</taxon>
        <taxon>Brachycera</taxon>
        <taxon>Muscomorpha</taxon>
        <taxon>Ephydroidea</taxon>
        <taxon>Drosophilidae</taxon>
        <taxon>Drosophila</taxon>
    </lineage>
</organism>
<dbReference type="STRING" id="30019.A0A0M3QX11"/>